<evidence type="ECO:0000313" key="2">
    <source>
        <dbReference type="EMBL" id="BCA30195.1"/>
    </source>
</evidence>
<evidence type="ECO:0000313" key="5">
    <source>
        <dbReference type="Proteomes" id="UP001273935"/>
    </source>
</evidence>
<reference evidence="2 4" key="1">
    <citation type="journal article" date="2020" name="Microbiol. Resour. Announc.">
        <title>Complete genome sequence of Pseudomonas otitidis strain MrB4, isolated from Lake Biwa in Japan.</title>
        <authorList>
            <person name="Miyazaki K."/>
            <person name="Hase E."/>
            <person name="Maruya T."/>
        </authorList>
    </citation>
    <scope>NUCLEOTIDE SEQUENCE [LARGE SCALE GENOMIC DNA]</scope>
    <source>
        <strain evidence="2 4">MrB4</strain>
    </source>
</reference>
<dbReference type="STRING" id="319939.SAMN05216263_11520"/>
<dbReference type="Pfam" id="PF22479">
    <property type="entry name" value="Pam3_gp18"/>
    <property type="match status" value="1"/>
</dbReference>
<protein>
    <recommendedName>
        <fullName evidence="1">Cyanophage baseplate Pam3 plug gp18 domain-containing protein</fullName>
    </recommendedName>
</protein>
<feature type="domain" description="Cyanophage baseplate Pam3 plug gp18" evidence="1">
    <location>
        <begin position="1"/>
        <end position="98"/>
    </location>
</feature>
<dbReference type="EMBL" id="AP022642">
    <property type="protein sequence ID" value="BCA30195.1"/>
    <property type="molecule type" value="Genomic_DNA"/>
</dbReference>
<gene>
    <name evidence="2" type="ORF">PtoMrB4_41720</name>
    <name evidence="3" type="ORF">R0G64_13500</name>
</gene>
<dbReference type="GeneID" id="57399389"/>
<dbReference type="EMBL" id="JAWJUL010000046">
    <property type="protein sequence ID" value="MDV3440446.1"/>
    <property type="molecule type" value="Genomic_DNA"/>
</dbReference>
<dbReference type="KEGG" id="poj:PtoMrB4_41720"/>
<dbReference type="AlphaFoldDB" id="A0A1I0UKH5"/>
<name>A0A1I0UKH5_9GAMM</name>
<dbReference type="RefSeq" id="WP_044411556.1">
    <property type="nucleotide sequence ID" value="NZ_AP022642.1"/>
</dbReference>
<proteinExistence type="predicted"/>
<dbReference type="Proteomes" id="UP000501237">
    <property type="component" value="Chromosome"/>
</dbReference>
<evidence type="ECO:0000313" key="3">
    <source>
        <dbReference type="EMBL" id="MDV3440446.1"/>
    </source>
</evidence>
<evidence type="ECO:0000313" key="4">
    <source>
        <dbReference type="Proteomes" id="UP000501237"/>
    </source>
</evidence>
<reference evidence="3 5" key="2">
    <citation type="submission" date="2023-10" db="EMBL/GenBank/DDBJ databases">
        <title>Pseudomonas otitidis isolated from a paediatric patient with cystic fibrosis in Chile.</title>
        <authorList>
            <person name="Amsteins-Romero L."/>
            <person name="Opazo-Capurro A."/>
            <person name="Matus-Kohler M."/>
            <person name="Gonzalez-Rocha G."/>
        </authorList>
    </citation>
    <scope>NUCLEOTIDE SEQUENCE [LARGE SCALE GENOMIC DNA]</scope>
    <source>
        <strain evidence="3 5">P-714</strain>
    </source>
</reference>
<accession>A0A1I0UKH5</accession>
<sequence length="105" mass="11730">MKQIPISSDPLQEQSFEFAGYRLRLTLRYNSIGDHWAIDLLDEAKGTWLAQGLTLVTGVPMLWRSTLPFFLWLEDVSGVGLDPIGGDDMGSRCLLHIGEKAEVQP</sequence>
<evidence type="ECO:0000259" key="1">
    <source>
        <dbReference type="Pfam" id="PF22479"/>
    </source>
</evidence>
<keyword evidence="5" id="KW-1185">Reference proteome</keyword>
<dbReference type="InterPro" id="IPR054252">
    <property type="entry name" value="Pam3_gp18"/>
</dbReference>
<organism evidence="2 4">
    <name type="scientific">Metapseudomonas otitidis</name>
    <dbReference type="NCBI Taxonomy" id="319939"/>
    <lineage>
        <taxon>Bacteria</taxon>
        <taxon>Pseudomonadati</taxon>
        <taxon>Pseudomonadota</taxon>
        <taxon>Gammaproteobacteria</taxon>
        <taxon>Pseudomonadales</taxon>
        <taxon>Pseudomonadaceae</taxon>
        <taxon>Metapseudomonas</taxon>
    </lineage>
</organism>
<dbReference type="Proteomes" id="UP001273935">
    <property type="component" value="Unassembled WGS sequence"/>
</dbReference>